<name>A0A1B4Y9A2_MYCUL</name>
<dbReference type="RefSeq" id="WP_012392297.1">
    <property type="nucleotide sequence ID" value="NZ_AP017624.1"/>
</dbReference>
<dbReference type="AlphaFoldDB" id="A0A1B4Y9A2"/>
<proteinExistence type="predicted"/>
<organism evidence="2 3">
    <name type="scientific">Mycobacterium ulcerans subsp. shinshuense</name>
    <dbReference type="NCBI Taxonomy" id="1124626"/>
    <lineage>
        <taxon>Bacteria</taxon>
        <taxon>Bacillati</taxon>
        <taxon>Actinomycetota</taxon>
        <taxon>Actinomycetes</taxon>
        <taxon>Mycobacteriales</taxon>
        <taxon>Mycobacteriaceae</taxon>
        <taxon>Mycobacterium</taxon>
        <taxon>Mycobacterium ulcerans group</taxon>
    </lineage>
</organism>
<dbReference type="InterPro" id="IPR003673">
    <property type="entry name" value="CoA-Trfase_fam_III"/>
</dbReference>
<evidence type="ECO:0000256" key="1">
    <source>
        <dbReference type="ARBA" id="ARBA00022679"/>
    </source>
</evidence>
<dbReference type="Proteomes" id="UP000218067">
    <property type="component" value="Chromosome"/>
</dbReference>
<protein>
    <submittedName>
        <fullName evidence="2">L-carnitine dehydratase/bile acid-inducible protein F</fullName>
    </submittedName>
</protein>
<dbReference type="InterPro" id="IPR023606">
    <property type="entry name" value="CoA-Trfase_III_dom_1_sf"/>
</dbReference>
<dbReference type="InterPro" id="IPR050483">
    <property type="entry name" value="CoA-transferase_III_domain"/>
</dbReference>
<gene>
    <name evidence="2" type="ORF">SHTP_4747</name>
</gene>
<dbReference type="SUPFAM" id="SSF89796">
    <property type="entry name" value="CoA-transferase family III (CaiB/BaiF)"/>
    <property type="match status" value="1"/>
</dbReference>
<dbReference type="PANTHER" id="PTHR48207">
    <property type="entry name" value="SUCCINATE--HYDROXYMETHYLGLUTARATE COA-TRANSFERASE"/>
    <property type="match status" value="1"/>
</dbReference>
<dbReference type="Gene3D" id="3.30.1540.10">
    <property type="entry name" value="formyl-coa transferase, domain 3"/>
    <property type="match status" value="1"/>
</dbReference>
<dbReference type="PANTHER" id="PTHR48207:SF4">
    <property type="entry name" value="BLL6097 PROTEIN"/>
    <property type="match status" value="1"/>
</dbReference>
<dbReference type="GeneID" id="93439304"/>
<reference evidence="2 3" key="1">
    <citation type="submission" date="2016-08" db="EMBL/GenBank/DDBJ databases">
        <title>Complete genome sequence of Mycobacterium shinshuense, a subspecies of M. ulcerans.</title>
        <authorList>
            <person name="Yoshida M."/>
            <person name="Ogura Y."/>
            <person name="Hayashi T."/>
            <person name="Hoshino Y."/>
        </authorList>
    </citation>
    <scope>NUCLEOTIDE SEQUENCE [LARGE SCALE GENOMIC DNA]</scope>
    <source>
        <strain evidence="3">ATCC 33728</strain>
    </source>
</reference>
<evidence type="ECO:0000313" key="2">
    <source>
        <dbReference type="EMBL" id="BAV43623.1"/>
    </source>
</evidence>
<dbReference type="GO" id="GO:0008410">
    <property type="term" value="F:CoA-transferase activity"/>
    <property type="evidence" value="ECO:0007669"/>
    <property type="project" value="TreeGrafter"/>
</dbReference>
<sequence>MSNCGSDCDSSLGAGAGKRTGPLSGVRVVDLTAMVMGPYCTQIMADMGADVIKIEPPQGDDTRYVSVGPAAGMSGVFVNVNRGKRSAVIDLKSDSGQAAVRALIEGADVFIHSMRAKAIARLGLSYPEVAAINPAIVYTNCYGYGRRGPNRDLPAYDDTIQAACGLPSVQEQLTGEPSYVGTIMADKVAGLTALYATMMALFHRERTGQGQEVEIGMFEAVASFMLVEHANGAMFDPPLGPAVYPRTVAPNRRPYRTSDGYLAALIYNDKHWAAFVDAVRPPWASEQYATLEGRARQIDTVYALLAETFAARTTQEWLDLLEELEIPASALSSPAELFDNQHLNAVGFFETIDTAHGPVRFPGVPTWFSRTPGRVSGPAPQLGADTSAVLEELGINAADAQPAGPA</sequence>
<evidence type="ECO:0000313" key="3">
    <source>
        <dbReference type="Proteomes" id="UP000218067"/>
    </source>
</evidence>
<dbReference type="EMBL" id="AP017624">
    <property type="protein sequence ID" value="BAV43623.1"/>
    <property type="molecule type" value="Genomic_DNA"/>
</dbReference>
<accession>A0A1B4Y9A2</accession>
<dbReference type="GeneID" id="34341780"/>
<keyword evidence="1" id="KW-0808">Transferase</keyword>
<dbReference type="InterPro" id="IPR044855">
    <property type="entry name" value="CoA-Trfase_III_dom3_sf"/>
</dbReference>
<dbReference type="Pfam" id="PF02515">
    <property type="entry name" value="CoA_transf_3"/>
    <property type="match status" value="1"/>
</dbReference>
<dbReference type="Gene3D" id="3.40.50.10540">
    <property type="entry name" value="Crotonobetainyl-coa:carnitine coa-transferase, domain 1"/>
    <property type="match status" value="1"/>
</dbReference>